<evidence type="ECO:0000313" key="10">
    <source>
        <dbReference type="EMBL" id="KAJ0396351.1"/>
    </source>
</evidence>
<keyword evidence="6" id="KW-0735">Signal-anchor</keyword>
<evidence type="ECO:0000313" key="11">
    <source>
        <dbReference type="Proteomes" id="UP001209570"/>
    </source>
</evidence>
<comment type="subcellular location">
    <subcellularLocation>
        <location evidence="1">Membrane</location>
        <topology evidence="1">Single-pass type II membrane protein</topology>
    </subcellularLocation>
</comment>
<evidence type="ECO:0000256" key="2">
    <source>
        <dbReference type="ARBA" id="ARBA00009105"/>
    </source>
</evidence>
<dbReference type="Pfam" id="PF11051">
    <property type="entry name" value="Mannosyl_trans3"/>
    <property type="match status" value="1"/>
</dbReference>
<keyword evidence="11" id="KW-1185">Reference proteome</keyword>
<dbReference type="AlphaFoldDB" id="A0AAD5LDX7"/>
<dbReference type="Proteomes" id="UP001209570">
    <property type="component" value="Unassembled WGS sequence"/>
</dbReference>
<dbReference type="GO" id="GO:0000033">
    <property type="term" value="F:alpha-1,3-mannosyltransferase activity"/>
    <property type="evidence" value="ECO:0007669"/>
    <property type="project" value="TreeGrafter"/>
</dbReference>
<evidence type="ECO:0000256" key="1">
    <source>
        <dbReference type="ARBA" id="ARBA00004606"/>
    </source>
</evidence>
<keyword evidence="8" id="KW-0472">Membrane</keyword>
<gene>
    <name evidence="10" type="ORF">P43SY_008652</name>
</gene>
<evidence type="ECO:0000256" key="5">
    <source>
        <dbReference type="ARBA" id="ARBA00022692"/>
    </source>
</evidence>
<keyword evidence="4" id="KW-0808">Transferase</keyword>
<dbReference type="GO" id="GO:0005794">
    <property type="term" value="C:Golgi apparatus"/>
    <property type="evidence" value="ECO:0007669"/>
    <property type="project" value="TreeGrafter"/>
</dbReference>
<keyword evidence="9" id="KW-0325">Glycoprotein</keyword>
<proteinExistence type="inferred from homology"/>
<dbReference type="PANTHER" id="PTHR31392">
    <property type="entry name" value="ALPHA-1,3-MANNOSYLTRANSFERASE MNN1-RELATED"/>
    <property type="match status" value="1"/>
</dbReference>
<dbReference type="InterPro" id="IPR029044">
    <property type="entry name" value="Nucleotide-diphossugar_trans"/>
</dbReference>
<dbReference type="GO" id="GO:0006493">
    <property type="term" value="P:protein O-linked glycosylation"/>
    <property type="evidence" value="ECO:0007669"/>
    <property type="project" value="TreeGrafter"/>
</dbReference>
<dbReference type="PANTHER" id="PTHR31392:SF1">
    <property type="entry name" value="ALPHA-1,3-MANNOSYLTRANSFERASE MNN1-RELATED"/>
    <property type="match status" value="1"/>
</dbReference>
<sequence length="449" mass="51702">MTPAPPMAMMTVTVNGVTRRADADPHISRQRGIIISIHELIMPLGVSLIRELRCLGNDELIQVYHCLPQELSRASQQLLLSIDDRLEIVDVCTEMLRRQSLQESVVSQFKSYWIKPLAVYHTDITEVLLLDADDVLLANPSVVRMTQGYRETGALFFYDRVLNCGLFFNQPKRGRSYLQRLIDDFNYTSFGLPGPRPSAQVLASFAYRRRTCHEQDSSMVLIDKARAGKALDVLWWLITQERRAHQFSWGDKESFWLAFELAQRNYSFSPWGVSVVSSSPNRDMDVHNDTLCGSIAQFFPAEDPIPQLLYVNGRALLDPLPGGYGKVAPNLQYNDRPTHVTPHHDDHNDSHIEVAPEEEEMLQDDEEEPLYNYDQARKRFCRRQTPFDDFDIDDEEDDTTTKLEVEVAQLRDTVDIMERQVAWAVERMTALQGLVDLYENERRRSFVES</sequence>
<keyword evidence="3" id="KW-0328">Glycosyltransferase</keyword>
<evidence type="ECO:0000256" key="7">
    <source>
        <dbReference type="ARBA" id="ARBA00022989"/>
    </source>
</evidence>
<evidence type="ECO:0000256" key="3">
    <source>
        <dbReference type="ARBA" id="ARBA00022676"/>
    </source>
</evidence>
<accession>A0AAD5LDX7</accession>
<comment type="caution">
    <text evidence="10">The sequence shown here is derived from an EMBL/GenBank/DDBJ whole genome shotgun (WGS) entry which is preliminary data.</text>
</comment>
<comment type="similarity">
    <text evidence="2">Belongs to the MNN1/MNT family.</text>
</comment>
<evidence type="ECO:0000256" key="9">
    <source>
        <dbReference type="ARBA" id="ARBA00023180"/>
    </source>
</evidence>
<evidence type="ECO:0000256" key="6">
    <source>
        <dbReference type="ARBA" id="ARBA00022968"/>
    </source>
</evidence>
<organism evidence="10 11">
    <name type="scientific">Pythium insidiosum</name>
    <name type="common">Pythiosis disease agent</name>
    <dbReference type="NCBI Taxonomy" id="114742"/>
    <lineage>
        <taxon>Eukaryota</taxon>
        <taxon>Sar</taxon>
        <taxon>Stramenopiles</taxon>
        <taxon>Oomycota</taxon>
        <taxon>Peronosporomycetes</taxon>
        <taxon>Pythiales</taxon>
        <taxon>Pythiaceae</taxon>
        <taxon>Pythium</taxon>
    </lineage>
</organism>
<keyword evidence="7" id="KW-1133">Transmembrane helix</keyword>
<evidence type="ECO:0000256" key="8">
    <source>
        <dbReference type="ARBA" id="ARBA00023136"/>
    </source>
</evidence>
<protein>
    <submittedName>
        <fullName evidence="10">Uncharacterized protein</fullName>
    </submittedName>
</protein>
<dbReference type="InterPro" id="IPR022751">
    <property type="entry name" value="Alpha_mannosyltransferase"/>
</dbReference>
<reference evidence="10" key="1">
    <citation type="submission" date="2021-12" db="EMBL/GenBank/DDBJ databases">
        <title>Prjna785345.</title>
        <authorList>
            <person name="Rujirawat T."/>
            <person name="Krajaejun T."/>
        </authorList>
    </citation>
    <scope>NUCLEOTIDE SEQUENCE</scope>
    <source>
        <strain evidence="10">Pi057C3</strain>
    </source>
</reference>
<dbReference type="SUPFAM" id="SSF53448">
    <property type="entry name" value="Nucleotide-diphospho-sugar transferases"/>
    <property type="match status" value="1"/>
</dbReference>
<dbReference type="EMBL" id="JAKCXM010000299">
    <property type="protein sequence ID" value="KAJ0396351.1"/>
    <property type="molecule type" value="Genomic_DNA"/>
</dbReference>
<dbReference type="GO" id="GO:0016020">
    <property type="term" value="C:membrane"/>
    <property type="evidence" value="ECO:0007669"/>
    <property type="project" value="UniProtKB-SubCell"/>
</dbReference>
<name>A0AAD5LDX7_PYTIN</name>
<keyword evidence="5" id="KW-0812">Transmembrane</keyword>
<evidence type="ECO:0000256" key="4">
    <source>
        <dbReference type="ARBA" id="ARBA00022679"/>
    </source>
</evidence>